<dbReference type="GO" id="GO:0016020">
    <property type="term" value="C:membrane"/>
    <property type="evidence" value="ECO:0007669"/>
    <property type="project" value="UniProtKB-SubCell"/>
</dbReference>
<evidence type="ECO:0000256" key="3">
    <source>
        <dbReference type="ARBA" id="ARBA00022989"/>
    </source>
</evidence>
<evidence type="ECO:0000256" key="4">
    <source>
        <dbReference type="ARBA" id="ARBA00023136"/>
    </source>
</evidence>
<feature type="transmembrane region" description="Helical" evidence="5">
    <location>
        <begin position="283"/>
        <end position="302"/>
    </location>
</feature>
<protein>
    <recommendedName>
        <fullName evidence="6">Wax synthase domain-containing protein</fullName>
    </recommendedName>
</protein>
<gene>
    <name evidence="7" type="ORF">H109_07057</name>
</gene>
<dbReference type="HOGENOM" id="CLU_051221_1_0_1"/>
<feature type="transmembrane region" description="Helical" evidence="5">
    <location>
        <begin position="73"/>
        <end position="92"/>
    </location>
</feature>
<feature type="domain" description="Wax synthase" evidence="6">
    <location>
        <begin position="231"/>
        <end position="311"/>
    </location>
</feature>
<dbReference type="AlphaFoldDB" id="A0A059IZF7"/>
<keyword evidence="2 5" id="KW-0812">Transmembrane</keyword>
<keyword evidence="4 5" id="KW-0472">Membrane</keyword>
<sequence>MNSAFNLAISTPGITSALGVLMPIAWVAVSVLPFVFAFSRQPGLGRNIYYLLLAGSLTLGFITSDRLPAGIDWLWAFLCVIGIIHLSAGLLLEPWVVPVAMPSVNRDILYLGLKLWGNPRRLRVCQLGQKNSVSWQKRLNFVFQKVGLVLLLGILYLTVEVVIALVLYPLPMKWRVSFRYYFGFKPDHPLLIRAVFCVHWAWESFVFLTVGHAILAILFVGFLGVDIPSEWPWLWGSPIEAYSLQRFWGIFWHKIGSVSQLEWGRYFSRRVLGFKPGSPGEKVFLAFFVFMVSAIIHALVSWSVKGKSESVERIYNFSLFLIFNFLGTLGEYGLKQLLRHHRPQFRGRFEPKKQPSVRPWR</sequence>
<name>A0A059IZF7_TRIIM</name>
<dbReference type="OMA" id="ARECLNV"/>
<comment type="subcellular location">
    <subcellularLocation>
        <location evidence="1">Membrane</location>
        <topology evidence="1">Multi-pass membrane protein</topology>
    </subcellularLocation>
</comment>
<reference evidence="7 8" key="1">
    <citation type="submission" date="2014-02" db="EMBL/GenBank/DDBJ databases">
        <title>The Genome Sequence of Trichophyton interdigitale MR816.</title>
        <authorList>
            <consortium name="The Broad Institute Genomics Platform"/>
            <person name="Cuomo C.A."/>
            <person name="White T.C."/>
            <person name="Graser Y."/>
            <person name="Martinez-Rossi N."/>
            <person name="Heitman J."/>
            <person name="Young S.K."/>
            <person name="Zeng Q."/>
            <person name="Gargeya S."/>
            <person name="Abouelleil A."/>
            <person name="Alvarado L."/>
            <person name="Chapman S.B."/>
            <person name="Gainer-Dewar J."/>
            <person name="Goldberg J."/>
            <person name="Griggs A."/>
            <person name="Gujja S."/>
            <person name="Hansen M."/>
            <person name="Howarth C."/>
            <person name="Imamovic A."/>
            <person name="Larimer J."/>
            <person name="Martinez D."/>
            <person name="Murphy C."/>
            <person name="Pearson M.D."/>
            <person name="Persinoti G."/>
            <person name="Poon T."/>
            <person name="Priest M."/>
            <person name="Roberts A.D."/>
            <person name="Saif S."/>
            <person name="Shea T.D."/>
            <person name="Sykes S.N."/>
            <person name="Wortman J."/>
            <person name="Nusbaum C."/>
            <person name="Birren B."/>
        </authorList>
    </citation>
    <scope>NUCLEOTIDE SEQUENCE [LARGE SCALE GENOMIC DNA]</scope>
    <source>
        <strain evidence="7 8">MR816</strain>
    </source>
</reference>
<keyword evidence="8" id="KW-1185">Reference proteome</keyword>
<dbReference type="InterPro" id="IPR032805">
    <property type="entry name" value="Wax_synthase_dom"/>
</dbReference>
<evidence type="ECO:0000256" key="5">
    <source>
        <dbReference type="SAM" id="Phobius"/>
    </source>
</evidence>
<keyword evidence="3 5" id="KW-1133">Transmembrane helix</keyword>
<evidence type="ECO:0000256" key="2">
    <source>
        <dbReference type="ARBA" id="ARBA00022692"/>
    </source>
</evidence>
<dbReference type="OrthoDB" id="1077582at2759"/>
<feature type="transmembrane region" description="Helical" evidence="5">
    <location>
        <begin position="190"/>
        <end position="223"/>
    </location>
</feature>
<comment type="caution">
    <text evidence="7">The sequence shown here is derived from an EMBL/GenBank/DDBJ whole genome shotgun (WGS) entry which is preliminary data.</text>
</comment>
<feature type="non-terminal residue" evidence="7">
    <location>
        <position position="361"/>
    </location>
</feature>
<organism evidence="7 8">
    <name type="scientific">Trichophyton interdigitale (strain MR816)</name>
    <dbReference type="NCBI Taxonomy" id="1215338"/>
    <lineage>
        <taxon>Eukaryota</taxon>
        <taxon>Fungi</taxon>
        <taxon>Dikarya</taxon>
        <taxon>Ascomycota</taxon>
        <taxon>Pezizomycotina</taxon>
        <taxon>Eurotiomycetes</taxon>
        <taxon>Eurotiomycetidae</taxon>
        <taxon>Onygenales</taxon>
        <taxon>Arthrodermataceae</taxon>
        <taxon>Trichophyton</taxon>
    </lineage>
</organism>
<dbReference type="Pfam" id="PF13813">
    <property type="entry name" value="MBOAT_2"/>
    <property type="match status" value="1"/>
</dbReference>
<evidence type="ECO:0000256" key="1">
    <source>
        <dbReference type="ARBA" id="ARBA00004141"/>
    </source>
</evidence>
<evidence type="ECO:0000313" key="8">
    <source>
        <dbReference type="Proteomes" id="UP000024533"/>
    </source>
</evidence>
<feature type="transmembrane region" description="Helical" evidence="5">
    <location>
        <begin position="48"/>
        <end position="67"/>
    </location>
</feature>
<evidence type="ECO:0000313" key="7">
    <source>
        <dbReference type="EMBL" id="KDB21006.1"/>
    </source>
</evidence>
<dbReference type="EMBL" id="AOKY01000635">
    <property type="protein sequence ID" value="KDB21006.1"/>
    <property type="molecule type" value="Genomic_DNA"/>
</dbReference>
<feature type="transmembrane region" description="Helical" evidence="5">
    <location>
        <begin position="146"/>
        <end position="170"/>
    </location>
</feature>
<accession>A0A059IZF7</accession>
<feature type="transmembrane region" description="Helical" evidence="5">
    <location>
        <begin position="314"/>
        <end position="334"/>
    </location>
</feature>
<evidence type="ECO:0000259" key="6">
    <source>
        <dbReference type="Pfam" id="PF13813"/>
    </source>
</evidence>
<feature type="transmembrane region" description="Helical" evidence="5">
    <location>
        <begin position="12"/>
        <end position="36"/>
    </location>
</feature>
<proteinExistence type="predicted"/>
<dbReference type="Proteomes" id="UP000024533">
    <property type="component" value="Unassembled WGS sequence"/>
</dbReference>